<organism evidence="4 5">
    <name type="scientific">Gambusia affinis</name>
    <name type="common">Western mosquitofish</name>
    <name type="synonym">Heterandria affinis</name>
    <dbReference type="NCBI Taxonomy" id="33528"/>
    <lineage>
        <taxon>Eukaryota</taxon>
        <taxon>Metazoa</taxon>
        <taxon>Chordata</taxon>
        <taxon>Craniata</taxon>
        <taxon>Vertebrata</taxon>
        <taxon>Euteleostomi</taxon>
        <taxon>Actinopterygii</taxon>
        <taxon>Neopterygii</taxon>
        <taxon>Teleostei</taxon>
        <taxon>Neoteleostei</taxon>
        <taxon>Acanthomorphata</taxon>
        <taxon>Ovalentaria</taxon>
        <taxon>Atherinomorphae</taxon>
        <taxon>Cyprinodontiformes</taxon>
        <taxon>Poeciliidae</taxon>
        <taxon>Poeciliinae</taxon>
        <taxon>Gambusia</taxon>
    </lineage>
</organism>
<feature type="domain" description="SEA" evidence="3">
    <location>
        <begin position="412"/>
        <end position="533"/>
    </location>
</feature>
<dbReference type="Gene3D" id="2.10.25.10">
    <property type="entry name" value="Laminin"/>
    <property type="match status" value="1"/>
</dbReference>
<feature type="region of interest" description="Disordered" evidence="1">
    <location>
        <begin position="344"/>
        <end position="363"/>
    </location>
</feature>
<comment type="caution">
    <text evidence="4">The sequence shown here is derived from an EMBL/GenBank/DDBJ whole genome shotgun (WGS) entry which is preliminary data.</text>
</comment>
<feature type="non-terminal residue" evidence="4">
    <location>
        <position position="1"/>
    </location>
</feature>
<dbReference type="SUPFAM" id="SSF82671">
    <property type="entry name" value="SEA domain"/>
    <property type="match status" value="1"/>
</dbReference>
<accession>A0A315VCK6</accession>
<feature type="region of interest" description="Disordered" evidence="1">
    <location>
        <begin position="658"/>
        <end position="706"/>
    </location>
</feature>
<dbReference type="EMBL" id="NHOQ01002480">
    <property type="protein sequence ID" value="PWA16712.1"/>
    <property type="molecule type" value="Genomic_DNA"/>
</dbReference>
<feature type="compositionally biased region" description="Polar residues" evidence="1">
    <location>
        <begin position="127"/>
        <end position="146"/>
    </location>
</feature>
<keyword evidence="2" id="KW-1133">Transmembrane helix</keyword>
<feature type="region of interest" description="Disordered" evidence="1">
    <location>
        <begin position="299"/>
        <end position="339"/>
    </location>
</feature>
<feature type="compositionally biased region" description="Low complexity" evidence="1">
    <location>
        <begin position="662"/>
        <end position="677"/>
    </location>
</feature>
<dbReference type="InterPro" id="IPR036364">
    <property type="entry name" value="SEA_dom_sf"/>
</dbReference>
<feature type="compositionally biased region" description="Polar residues" evidence="1">
    <location>
        <begin position="684"/>
        <end position="706"/>
    </location>
</feature>
<reference evidence="4 5" key="1">
    <citation type="journal article" date="2018" name="G3 (Bethesda)">
        <title>A High-Quality Reference Genome for the Invasive Mosquitofish Gambusia affinis Using a Chicago Library.</title>
        <authorList>
            <person name="Hoffberg S.L."/>
            <person name="Troendle N.J."/>
            <person name="Glenn T.C."/>
            <person name="Mahmud O."/>
            <person name="Louha S."/>
            <person name="Chalopin D."/>
            <person name="Bennetzen J.L."/>
            <person name="Mauricio R."/>
        </authorList>
    </citation>
    <scope>NUCLEOTIDE SEQUENCE [LARGE SCALE GENOMIC DNA]</scope>
    <source>
        <strain evidence="4">NE01/NJP1002.9</strain>
        <tissue evidence="4">Muscle</tissue>
    </source>
</reference>
<keyword evidence="2" id="KW-0812">Transmembrane</keyword>
<dbReference type="PROSITE" id="PS50024">
    <property type="entry name" value="SEA"/>
    <property type="match status" value="1"/>
</dbReference>
<dbReference type="InterPro" id="IPR000082">
    <property type="entry name" value="SEA_dom"/>
</dbReference>
<gene>
    <name evidence="4" type="ORF">CCH79_00017519</name>
</gene>
<feature type="region of interest" description="Disordered" evidence="1">
    <location>
        <begin position="125"/>
        <end position="146"/>
    </location>
</feature>
<sequence>HSCSNHSNSANNNHCSSNYNHCGDNEKHTCSKHNYNSSNNKPSYSNKRTNFNYYSRRNYIYTPSKFKKKLFKNREKDIWKPFQVPSFSKAPPSYSSSDSFFTWVRESANSPGNSGVPRIPRAKLSANWDSRPSSELTPTNSQQSLIPSGMNSVAIQLQPRQHVFILPESTQEHPLRGGQARNSPYHQVRATNPYAKTRGQTLFIVLFRCNHSRTNHNHGSSNNNHSSSNNNHSSSDNNHRSSNYNHRGSNYNHRSSNYSNCGSNNNHNGSYYNLWSSNHNLWSSNHNHRVLTTTMPVLTTNTPAPTRTIPPSTGAPTITTTRGQTTTMPAPGTTATGSQTITTSEATTATTTPPTITTAGPSKTTAVPMSTTAVGQVHVLQAHVSVEAPVKNVLTRLTCACVFREKFINKAVEKVFPVLVVLVDKYLPEMADKTSQIFKEISDRIVNAIYNEFKNKHGFILSLVLELREIPLRSNTGNVEASVQTIYDAKSNVTEEIVIETMKNLTCDGCPLPGNFTLKNLCGSNLCDETTTKCKPTVGSYECTCLDGFITTNYSEILCMEWLLILVIVLPVLGCLLVASLIALPLVARTFKRKMSKNKEKDIWEPYVIPSFGQGPPSFSSSGNFFTCIKEPENILVNSGVPQIPRAKLSSSWTGKINTEISPSNSRQSSSPSRRNSIGPDNIPNKNVQSTRNPYTQNQATEQTRL</sequence>
<feature type="non-terminal residue" evidence="4">
    <location>
        <position position="706"/>
    </location>
</feature>
<dbReference type="Proteomes" id="UP000250572">
    <property type="component" value="Unassembled WGS sequence"/>
</dbReference>
<dbReference type="CDD" id="cd00054">
    <property type="entry name" value="EGF_CA"/>
    <property type="match status" value="1"/>
</dbReference>
<evidence type="ECO:0000256" key="2">
    <source>
        <dbReference type="SAM" id="Phobius"/>
    </source>
</evidence>
<evidence type="ECO:0000259" key="3">
    <source>
        <dbReference type="PROSITE" id="PS50024"/>
    </source>
</evidence>
<protein>
    <recommendedName>
        <fullName evidence="3">SEA domain-containing protein</fullName>
    </recommendedName>
</protein>
<proteinExistence type="predicted"/>
<evidence type="ECO:0000256" key="1">
    <source>
        <dbReference type="SAM" id="MobiDB-lite"/>
    </source>
</evidence>
<dbReference type="STRING" id="33528.ENSGAFP00000001950"/>
<evidence type="ECO:0000313" key="5">
    <source>
        <dbReference type="Proteomes" id="UP000250572"/>
    </source>
</evidence>
<feature type="region of interest" description="Disordered" evidence="1">
    <location>
        <begin position="214"/>
        <end position="261"/>
    </location>
</feature>
<feature type="compositionally biased region" description="Low complexity" evidence="1">
    <location>
        <begin position="344"/>
        <end position="362"/>
    </location>
</feature>
<keyword evidence="2" id="KW-0472">Membrane</keyword>
<name>A0A315VCK6_GAMAF</name>
<keyword evidence="5" id="KW-1185">Reference proteome</keyword>
<evidence type="ECO:0000313" key="4">
    <source>
        <dbReference type="EMBL" id="PWA16712.1"/>
    </source>
</evidence>
<dbReference type="AlphaFoldDB" id="A0A315VCK6"/>
<feature type="transmembrane region" description="Helical" evidence="2">
    <location>
        <begin position="562"/>
        <end position="587"/>
    </location>
</feature>
<feature type="compositionally biased region" description="Low complexity" evidence="1">
    <location>
        <begin position="217"/>
        <end position="261"/>
    </location>
</feature>